<feature type="transmembrane region" description="Helical" evidence="2">
    <location>
        <begin position="36"/>
        <end position="57"/>
    </location>
</feature>
<evidence type="ECO:0008006" key="6">
    <source>
        <dbReference type="Google" id="ProtNLM"/>
    </source>
</evidence>
<organism evidence="3 5">
    <name type="scientific">Neospora caninum (strain Liverpool)</name>
    <dbReference type="NCBI Taxonomy" id="572307"/>
    <lineage>
        <taxon>Eukaryota</taxon>
        <taxon>Sar</taxon>
        <taxon>Alveolata</taxon>
        <taxon>Apicomplexa</taxon>
        <taxon>Conoidasida</taxon>
        <taxon>Coccidia</taxon>
        <taxon>Eucoccidiorida</taxon>
        <taxon>Eimeriorina</taxon>
        <taxon>Sarcocystidae</taxon>
        <taxon>Neospora</taxon>
    </lineage>
</organism>
<dbReference type="AlphaFoldDB" id="F0VLR8"/>
<accession>F0VLR8</accession>
<reference evidence="5" key="3">
    <citation type="journal article" date="2012" name="PLoS Pathog.">
        <title>Comparative genomics of the apicomplexan parasites Toxoplasma gondii and Neospora caninum: Coccidia differing in host range and transmission strategy.</title>
        <authorList>
            <person name="Reid A.J."/>
            <person name="Vermont S.J."/>
            <person name="Cotton J.A."/>
            <person name="Harris D."/>
            <person name="Hill-Cawthorne G.A."/>
            <person name="Konen-Waisman S."/>
            <person name="Latham S.M."/>
            <person name="Mourier T."/>
            <person name="Norton R."/>
            <person name="Quail M.A."/>
            <person name="Sanders M."/>
            <person name="Shanmugam D."/>
            <person name="Sohal A."/>
            <person name="Wasmuth J.D."/>
            <person name="Brunk B."/>
            <person name="Grigg M.E."/>
            <person name="Howard J.C."/>
            <person name="Parkinson J."/>
            <person name="Roos D.S."/>
            <person name="Trees A.J."/>
            <person name="Berriman M."/>
            <person name="Pain A."/>
            <person name="Wastling J.M."/>
        </authorList>
    </citation>
    <scope>NUCLEOTIDE SEQUENCE [LARGE SCALE GENOMIC DNA]</scope>
    <source>
        <strain evidence="5">Liverpool</strain>
    </source>
</reference>
<dbReference type="EMBL" id="LN714485">
    <property type="protein sequence ID" value="CEL68896.1"/>
    <property type="molecule type" value="Genomic_DNA"/>
</dbReference>
<keyword evidence="2" id="KW-1133">Transmembrane helix</keyword>
<proteinExistence type="predicted"/>
<dbReference type="VEuPathDB" id="ToxoDB:NCLIV_046290"/>
<protein>
    <recommendedName>
        <fullName evidence="6">Transmembrane protein</fullName>
    </recommendedName>
</protein>
<keyword evidence="2" id="KW-0812">Transmembrane</keyword>
<feature type="compositionally biased region" description="Polar residues" evidence="1">
    <location>
        <begin position="10"/>
        <end position="25"/>
    </location>
</feature>
<dbReference type="OMA" id="AEPTFKY"/>
<sequence>MASLTALAVSPQQEEQGRSRSSLATSRRPRSPRGSLVQPCASLLLCFLVLSLNLVAAQGTNTEEPAEPTFKYVTSTMLSQFIVVFLIAVTAIIGLSCLSNIDVPEIYSNRSLDINKEY</sequence>
<evidence type="ECO:0000313" key="5">
    <source>
        <dbReference type="Proteomes" id="UP000007494"/>
    </source>
</evidence>
<feature type="region of interest" description="Disordered" evidence="1">
    <location>
        <begin position="1"/>
        <end position="35"/>
    </location>
</feature>
<name>F0VLR8_NEOCL</name>
<feature type="transmembrane region" description="Helical" evidence="2">
    <location>
        <begin position="77"/>
        <end position="101"/>
    </location>
</feature>
<dbReference type="EMBL" id="FR823391">
    <property type="protein sequence ID" value="CBZ54196.1"/>
    <property type="molecule type" value="Genomic_DNA"/>
</dbReference>
<keyword evidence="2" id="KW-0472">Membrane</keyword>
<evidence type="ECO:0000256" key="1">
    <source>
        <dbReference type="SAM" id="MobiDB-lite"/>
    </source>
</evidence>
<evidence type="ECO:0000313" key="4">
    <source>
        <dbReference type="EMBL" id="CEL68896.1"/>
    </source>
</evidence>
<dbReference type="Proteomes" id="UP000007494">
    <property type="component" value="Chromosome X"/>
</dbReference>
<dbReference type="InParanoid" id="F0VLR8"/>
<keyword evidence="5" id="KW-1185">Reference proteome</keyword>
<dbReference type="OrthoDB" id="333154at2759"/>
<gene>
    <name evidence="4" type="ORF">BN1204_046290</name>
    <name evidence="3" type="ORF">NCLIV_046290</name>
</gene>
<dbReference type="RefSeq" id="XP_003884227.1">
    <property type="nucleotide sequence ID" value="XM_003884178.1"/>
</dbReference>
<evidence type="ECO:0000256" key="2">
    <source>
        <dbReference type="SAM" id="Phobius"/>
    </source>
</evidence>
<evidence type="ECO:0000313" key="3">
    <source>
        <dbReference type="EMBL" id="CBZ54196.1"/>
    </source>
</evidence>
<reference evidence="3" key="2">
    <citation type="submission" date="2011-03" db="EMBL/GenBank/DDBJ databases">
        <title>Comparative genomics and transcriptomics of Neospora caninum and Toxoplasma gondii.</title>
        <authorList>
            <person name="Reid A.J."/>
            <person name="Sohal A."/>
            <person name="Harris D."/>
            <person name="Quail M."/>
            <person name="Sanders M."/>
            <person name="Berriman M."/>
            <person name="Wastling J.M."/>
            <person name="Pain A."/>
        </authorList>
    </citation>
    <scope>NUCLEOTIDE SEQUENCE</scope>
    <source>
        <strain evidence="3">Liverpool</strain>
    </source>
</reference>
<reference evidence="3" key="1">
    <citation type="submission" date="2011-02" db="EMBL/GenBank/DDBJ databases">
        <authorList>
            <person name="Aslett M."/>
        </authorList>
    </citation>
    <scope>NUCLEOTIDE SEQUENCE</scope>
    <source>
        <strain evidence="3">Liverpool</strain>
    </source>
</reference>
<dbReference type="eggNOG" id="ENOG502TMUK">
    <property type="taxonomic scope" value="Eukaryota"/>
</dbReference>
<reference evidence="4" key="4">
    <citation type="journal article" date="2015" name="PLoS ONE">
        <title>Comprehensive Evaluation of Toxoplasma gondii VEG and Neospora caninum LIV Genomes with Tachyzoite Stage Transcriptome and Proteome Defines Novel Transcript Features.</title>
        <authorList>
            <person name="Ramaprasad A."/>
            <person name="Mourier T."/>
            <person name="Naeem R."/>
            <person name="Malas T.B."/>
            <person name="Moussa E."/>
            <person name="Panigrahi A."/>
            <person name="Vermont S.J."/>
            <person name="Otto T.D."/>
            <person name="Wastling J."/>
            <person name="Pain A."/>
        </authorList>
    </citation>
    <scope>NUCLEOTIDE SEQUENCE</scope>
    <source>
        <strain evidence="4">Liverpool</strain>
    </source>
</reference>
<dbReference type="GeneID" id="13442127"/>